<keyword evidence="4" id="KW-1185">Reference proteome</keyword>
<reference evidence="3 4" key="1">
    <citation type="submission" date="2016-07" db="EMBL/GenBank/DDBJ databases">
        <title>Pervasive Adenine N6-methylation of Active Genes in Fungi.</title>
        <authorList>
            <consortium name="DOE Joint Genome Institute"/>
            <person name="Mondo S.J."/>
            <person name="Dannebaum R.O."/>
            <person name="Kuo R.C."/>
            <person name="Labutti K."/>
            <person name="Haridas S."/>
            <person name="Kuo A."/>
            <person name="Salamov A."/>
            <person name="Ahrendt S.R."/>
            <person name="Lipzen A."/>
            <person name="Sullivan W."/>
            <person name="Andreopoulos W.B."/>
            <person name="Clum A."/>
            <person name="Lindquist E."/>
            <person name="Daum C."/>
            <person name="Ramamoorthy G.K."/>
            <person name="Gryganskyi A."/>
            <person name="Culley D."/>
            <person name="Magnuson J.K."/>
            <person name="James T.Y."/>
            <person name="O'Malley M.A."/>
            <person name="Stajich J.E."/>
            <person name="Spatafora J.W."/>
            <person name="Visel A."/>
            <person name="Grigoriev I.V."/>
        </authorList>
    </citation>
    <scope>NUCLEOTIDE SEQUENCE [LARGE SCALE GENOMIC DNA]</scope>
    <source>
        <strain evidence="3 4">NRRL 2496</strain>
    </source>
</reference>
<evidence type="ECO:0000256" key="2">
    <source>
        <dbReference type="SAM" id="Phobius"/>
    </source>
</evidence>
<gene>
    <name evidence="3" type="ORF">BCR43DRAFT_345407</name>
</gene>
<keyword evidence="2" id="KW-1133">Transmembrane helix</keyword>
<proteinExistence type="predicted"/>
<keyword evidence="2" id="KW-0812">Transmembrane</keyword>
<sequence length="107" mass="12412">MTKSQKDRDEDSKRAERGRREERRAASRIRVFPLFIMIIGSSKIGIYFHKPRIRIRTQDSANRCVPQVENSLRYYPSFGSRPTPLSIHSLSFNHLKKKECSSASLST</sequence>
<accession>A0A1X2H5L7</accession>
<evidence type="ECO:0000313" key="3">
    <source>
        <dbReference type="EMBL" id="ORY93768.1"/>
    </source>
</evidence>
<dbReference type="InParanoid" id="A0A1X2H5L7"/>
<evidence type="ECO:0000256" key="1">
    <source>
        <dbReference type="SAM" id="MobiDB-lite"/>
    </source>
</evidence>
<evidence type="ECO:0000313" key="4">
    <source>
        <dbReference type="Proteomes" id="UP000242180"/>
    </source>
</evidence>
<name>A0A1X2H5L7_SYNRA</name>
<dbReference type="Proteomes" id="UP000242180">
    <property type="component" value="Unassembled WGS sequence"/>
</dbReference>
<dbReference type="AlphaFoldDB" id="A0A1X2H5L7"/>
<dbReference type="EMBL" id="MCGN01000008">
    <property type="protein sequence ID" value="ORY93768.1"/>
    <property type="molecule type" value="Genomic_DNA"/>
</dbReference>
<keyword evidence="2" id="KW-0472">Membrane</keyword>
<organism evidence="3 4">
    <name type="scientific">Syncephalastrum racemosum</name>
    <name type="common">Filamentous fungus</name>
    <dbReference type="NCBI Taxonomy" id="13706"/>
    <lineage>
        <taxon>Eukaryota</taxon>
        <taxon>Fungi</taxon>
        <taxon>Fungi incertae sedis</taxon>
        <taxon>Mucoromycota</taxon>
        <taxon>Mucoromycotina</taxon>
        <taxon>Mucoromycetes</taxon>
        <taxon>Mucorales</taxon>
        <taxon>Syncephalastraceae</taxon>
        <taxon>Syncephalastrum</taxon>
    </lineage>
</organism>
<protein>
    <submittedName>
        <fullName evidence="3">Uncharacterized protein</fullName>
    </submittedName>
</protein>
<feature type="region of interest" description="Disordered" evidence="1">
    <location>
        <begin position="1"/>
        <end position="23"/>
    </location>
</feature>
<comment type="caution">
    <text evidence="3">The sequence shown here is derived from an EMBL/GenBank/DDBJ whole genome shotgun (WGS) entry which is preliminary data.</text>
</comment>
<feature type="transmembrane region" description="Helical" evidence="2">
    <location>
        <begin position="29"/>
        <end position="48"/>
    </location>
</feature>